<dbReference type="GO" id="GO:0006430">
    <property type="term" value="P:lysyl-tRNA aminoacylation"/>
    <property type="evidence" value="ECO:0007669"/>
    <property type="project" value="UniProtKB-UniRule"/>
</dbReference>
<dbReference type="SUPFAM" id="SSF56037">
    <property type="entry name" value="PheT/TilS domain"/>
    <property type="match status" value="1"/>
</dbReference>
<organism evidence="12 13">
    <name type="scientific">Candidatus Daviesbacteria bacterium RIFCSPHIGHO2_02_FULL_41_10</name>
    <dbReference type="NCBI Taxonomy" id="1797774"/>
    <lineage>
        <taxon>Bacteria</taxon>
        <taxon>Candidatus Daviesiibacteriota</taxon>
    </lineage>
</organism>
<dbReference type="PANTHER" id="PTHR37940">
    <property type="entry name" value="LYSINE--TRNA LIGASE"/>
    <property type="match status" value="1"/>
</dbReference>
<dbReference type="GO" id="GO:0005524">
    <property type="term" value="F:ATP binding"/>
    <property type="evidence" value="ECO:0007669"/>
    <property type="project" value="UniProtKB-UniRule"/>
</dbReference>
<comment type="catalytic activity">
    <reaction evidence="9 10">
        <text>tRNA(Lys) + L-lysine + ATP = L-lysyl-tRNA(Lys) + AMP + diphosphate</text>
        <dbReference type="Rhea" id="RHEA:20792"/>
        <dbReference type="Rhea" id="RHEA-COMP:9696"/>
        <dbReference type="Rhea" id="RHEA-COMP:9697"/>
        <dbReference type="ChEBI" id="CHEBI:30616"/>
        <dbReference type="ChEBI" id="CHEBI:32551"/>
        <dbReference type="ChEBI" id="CHEBI:33019"/>
        <dbReference type="ChEBI" id="CHEBI:78442"/>
        <dbReference type="ChEBI" id="CHEBI:78529"/>
        <dbReference type="ChEBI" id="CHEBI:456215"/>
        <dbReference type="EC" id="6.1.1.6"/>
    </reaction>
</comment>
<accession>A0A1F5JXZ3</accession>
<reference evidence="12 13" key="1">
    <citation type="journal article" date="2016" name="Nat. Commun.">
        <title>Thousands of microbial genomes shed light on interconnected biogeochemical processes in an aquifer system.</title>
        <authorList>
            <person name="Anantharaman K."/>
            <person name="Brown C.T."/>
            <person name="Hug L.A."/>
            <person name="Sharon I."/>
            <person name="Castelle C.J."/>
            <person name="Probst A.J."/>
            <person name="Thomas B.C."/>
            <person name="Singh A."/>
            <person name="Wilkins M.J."/>
            <person name="Karaoz U."/>
            <person name="Brodie E.L."/>
            <person name="Williams K.H."/>
            <person name="Hubbard S.S."/>
            <person name="Banfield J.F."/>
        </authorList>
    </citation>
    <scope>NUCLEOTIDE SEQUENCE [LARGE SCALE GENOMIC DNA]</scope>
</reference>
<evidence type="ECO:0000256" key="6">
    <source>
        <dbReference type="ARBA" id="ARBA00022840"/>
    </source>
</evidence>
<dbReference type="NCBIfam" id="TIGR00467">
    <property type="entry name" value="lysS_arch"/>
    <property type="match status" value="1"/>
</dbReference>
<sequence>MYWADRVAKEIIDSGKFKPFWVDDMFTPSGFAHIGSLKGPLVHDLIYKALKHAGQDTTFSFIINDFDPIDGLSQELEKDFSKYLGFPLKNAPSPKVGFDSFADFFADDFKKVLESLGVKPTYYSSWDLYHEGKFDEAIKIALDNAEKIQDIYKQVSGSKKKEAGWLPLQVICEKCGRLGTTRVHDWDGKTVAYTCEKEMIKWAEGCGHAGRISPFGGSGKLPWKVDWPAHWMVLGITIEGAGKDHASAGGSMDIARELCKEVFEIDQPYNFPYEHILIGGKKMASSKGLGFQAREVQSIFSSEVARFLFVRTDYKQSLEFNPVGTMAIPDLFDEYDRCYLSYIENSDDDLAKIFEMSQIGKLPPREKTLLPRFRDIVNYIQMPNVDILKKYEEMKGKKLTEIEINLINERVKYAKIWLEKYAPGEFRMQFSEELPENAKNLTAEQKQFLKQAVSLVEQNNDPEKLQLDLYSLAKELQIETKEAFAAIYIVLIGKDHGPKAGWLILSRDKRFVQDRFDEISSNKISKVSKNGIKIQKLGKPEIFYIDETLKKKFSSMSVGIAVIKGVVIKKTDEGLEKEKQSLLVSLQGLTTEQLGQLPEIVSYRKLYKEMGIDWHSRRPSPEALLRRVVLKKGLYNINTCVDAYNLVVMKNRVSVGAFNLDEIKFPTILRFAKSDEEILLLGDDQPTVYKDSEVAYFDETGGYNIDFNYRDARRTAVQLETKNLYINVDGIYDITPRMIEKVLEETCSIIIKYCGGKVELFGVETK</sequence>
<evidence type="ECO:0000313" key="13">
    <source>
        <dbReference type="Proteomes" id="UP000177258"/>
    </source>
</evidence>
<evidence type="ECO:0000256" key="8">
    <source>
        <dbReference type="ARBA" id="ARBA00023146"/>
    </source>
</evidence>
<evidence type="ECO:0000256" key="2">
    <source>
        <dbReference type="ARBA" id="ARBA00005594"/>
    </source>
</evidence>
<evidence type="ECO:0000259" key="11">
    <source>
        <dbReference type="SMART" id="SM00873"/>
    </source>
</evidence>
<dbReference type="GO" id="GO:0000049">
    <property type="term" value="F:tRNA binding"/>
    <property type="evidence" value="ECO:0007669"/>
    <property type="project" value="InterPro"/>
</dbReference>
<keyword evidence="7 10" id="KW-0648">Protein biosynthesis</keyword>
<dbReference type="HAMAP" id="MF_00177">
    <property type="entry name" value="Lys_tRNA_synth_class1"/>
    <property type="match status" value="1"/>
</dbReference>
<evidence type="ECO:0000256" key="7">
    <source>
        <dbReference type="ARBA" id="ARBA00022917"/>
    </source>
</evidence>
<feature type="domain" description="B3/B4 tRNA-binding" evidence="11">
    <location>
        <begin position="602"/>
        <end position="755"/>
    </location>
</feature>
<keyword evidence="8 10" id="KW-0030">Aminoacyl-tRNA synthetase</keyword>
<comment type="similarity">
    <text evidence="2 10">Belongs to the class-I aminoacyl-tRNA synthetase family.</text>
</comment>
<keyword evidence="5 10" id="KW-0547">Nucleotide-binding</keyword>
<dbReference type="Gene3D" id="1.10.10.770">
    <property type="match status" value="1"/>
</dbReference>
<dbReference type="GO" id="GO:0005737">
    <property type="term" value="C:cytoplasm"/>
    <property type="evidence" value="ECO:0007669"/>
    <property type="project" value="UniProtKB-SubCell"/>
</dbReference>
<dbReference type="PANTHER" id="PTHR37940:SF1">
    <property type="entry name" value="LYSINE--TRNA LIGASE"/>
    <property type="match status" value="1"/>
</dbReference>
<dbReference type="GO" id="GO:0004826">
    <property type="term" value="F:phenylalanine-tRNA ligase activity"/>
    <property type="evidence" value="ECO:0007669"/>
    <property type="project" value="InterPro"/>
</dbReference>
<evidence type="ECO:0000256" key="3">
    <source>
        <dbReference type="ARBA" id="ARBA00022490"/>
    </source>
</evidence>
<dbReference type="EMBL" id="MFDB01000008">
    <property type="protein sequence ID" value="OGE33488.1"/>
    <property type="molecule type" value="Genomic_DNA"/>
</dbReference>
<dbReference type="InterPro" id="IPR014729">
    <property type="entry name" value="Rossmann-like_a/b/a_fold"/>
</dbReference>
<evidence type="ECO:0000256" key="10">
    <source>
        <dbReference type="HAMAP-Rule" id="MF_00177"/>
    </source>
</evidence>
<dbReference type="Gene3D" id="1.10.10.350">
    <property type="match status" value="1"/>
</dbReference>
<comment type="caution">
    <text evidence="12">The sequence shown here is derived from an EMBL/GenBank/DDBJ whole genome shotgun (WGS) entry which is preliminary data.</text>
</comment>
<proteinExistence type="inferred from homology"/>
<dbReference type="AlphaFoldDB" id="A0A1F5JXZ3"/>
<name>A0A1F5JXZ3_9BACT</name>
<keyword evidence="4 10" id="KW-0436">Ligase</keyword>
<dbReference type="InterPro" id="IPR020751">
    <property type="entry name" value="aa-tRNA-synth_I_codon-bd_sub2"/>
</dbReference>
<evidence type="ECO:0000313" key="12">
    <source>
        <dbReference type="EMBL" id="OGE33488.1"/>
    </source>
</evidence>
<dbReference type="SUPFAM" id="SSF52374">
    <property type="entry name" value="Nucleotidylyl transferase"/>
    <property type="match status" value="1"/>
</dbReference>
<evidence type="ECO:0000256" key="9">
    <source>
        <dbReference type="ARBA" id="ARBA00048573"/>
    </source>
</evidence>
<comment type="subcellular location">
    <subcellularLocation>
        <location evidence="1 10">Cytoplasm</location>
    </subcellularLocation>
</comment>
<dbReference type="InterPro" id="IPR008925">
    <property type="entry name" value="aa_tRNA-synth_I_cd-bd_sf"/>
</dbReference>
<dbReference type="Pfam" id="PF03483">
    <property type="entry name" value="B3_4"/>
    <property type="match status" value="1"/>
</dbReference>
<evidence type="ECO:0000256" key="5">
    <source>
        <dbReference type="ARBA" id="ARBA00022741"/>
    </source>
</evidence>
<comment type="caution">
    <text evidence="10">Lacks conserved residue(s) required for the propagation of feature annotation.</text>
</comment>
<protein>
    <recommendedName>
        <fullName evidence="10">Lysine--tRNA ligase</fullName>
        <ecNumber evidence="10">6.1.1.6</ecNumber>
    </recommendedName>
    <alternativeName>
        <fullName evidence="10">Lysyl-tRNA synthetase</fullName>
        <shortName evidence="10">LysRS</shortName>
    </alternativeName>
</protein>
<dbReference type="Gene3D" id="3.50.40.10">
    <property type="entry name" value="Phenylalanyl-trna Synthetase, Chain B, domain 3"/>
    <property type="match status" value="1"/>
</dbReference>
<dbReference type="Pfam" id="PF01921">
    <property type="entry name" value="tRNA-synt_1f"/>
    <property type="match status" value="1"/>
</dbReference>
<dbReference type="InterPro" id="IPR020825">
    <property type="entry name" value="Phe-tRNA_synthase-like_B3/B4"/>
</dbReference>
<gene>
    <name evidence="10" type="primary">lysS</name>
    <name evidence="12" type="ORF">A3D83_00775</name>
</gene>
<dbReference type="InterPro" id="IPR002904">
    <property type="entry name" value="Lys-tRNA-ligase"/>
</dbReference>
<dbReference type="InterPro" id="IPR005146">
    <property type="entry name" value="B3/B4_tRNA-bd"/>
</dbReference>
<keyword evidence="3 10" id="KW-0963">Cytoplasm</keyword>
<dbReference type="SMART" id="SM00873">
    <property type="entry name" value="B3_4"/>
    <property type="match status" value="1"/>
</dbReference>
<keyword evidence="6 10" id="KW-0067">ATP-binding</keyword>
<dbReference type="SUPFAM" id="SSF48163">
    <property type="entry name" value="An anticodon-binding domain of class I aminoacyl-tRNA synthetases"/>
    <property type="match status" value="1"/>
</dbReference>
<evidence type="ECO:0000256" key="1">
    <source>
        <dbReference type="ARBA" id="ARBA00004496"/>
    </source>
</evidence>
<evidence type="ECO:0000256" key="4">
    <source>
        <dbReference type="ARBA" id="ARBA00022598"/>
    </source>
</evidence>
<dbReference type="EC" id="6.1.1.6" evidence="10"/>
<dbReference type="Gene3D" id="3.40.50.620">
    <property type="entry name" value="HUPs"/>
    <property type="match status" value="2"/>
</dbReference>
<dbReference type="GO" id="GO:0004824">
    <property type="term" value="F:lysine-tRNA ligase activity"/>
    <property type="evidence" value="ECO:0007669"/>
    <property type="project" value="UniProtKB-UniRule"/>
</dbReference>
<dbReference type="Proteomes" id="UP000177258">
    <property type="component" value="Unassembled WGS sequence"/>
</dbReference>